<accession>A0AAE1AYZ1</accession>
<dbReference type="AlphaFoldDB" id="A0AAE1AYZ1"/>
<proteinExistence type="predicted"/>
<evidence type="ECO:0000313" key="2">
    <source>
        <dbReference type="Proteomes" id="UP001283361"/>
    </source>
</evidence>
<keyword evidence="2" id="KW-1185">Reference proteome</keyword>
<reference evidence="1" key="1">
    <citation type="journal article" date="2023" name="G3 (Bethesda)">
        <title>A reference genome for the long-term kleptoplast-retaining sea slug Elysia crispata morphotype clarki.</title>
        <authorList>
            <person name="Eastman K.E."/>
            <person name="Pendleton A.L."/>
            <person name="Shaikh M.A."/>
            <person name="Suttiyut T."/>
            <person name="Ogas R."/>
            <person name="Tomko P."/>
            <person name="Gavelis G."/>
            <person name="Widhalm J.R."/>
            <person name="Wisecaver J.H."/>
        </authorList>
    </citation>
    <scope>NUCLEOTIDE SEQUENCE</scope>
    <source>
        <strain evidence="1">ECLA1</strain>
    </source>
</reference>
<evidence type="ECO:0000313" key="1">
    <source>
        <dbReference type="EMBL" id="KAK3796473.1"/>
    </source>
</evidence>
<dbReference type="EMBL" id="JAWDGP010000881">
    <property type="protein sequence ID" value="KAK3796473.1"/>
    <property type="molecule type" value="Genomic_DNA"/>
</dbReference>
<gene>
    <name evidence="1" type="ORF">RRG08_009250</name>
</gene>
<sequence>MSYRRRFVHIPLNRTGRLTVVQVDPVWPAGVTLHLLRPSFSLSAVTGQWHTTALARVTEKRLRAKYPALELVGLDVQEVVGVAGWDSPRLQWELCLSNGDKASVDFILYLLDILLPTTWRFIGVQEIWCGRSYVILCTRPFDSPHHSSVENPLGKQFLTALAVTVRGDPWRIQRMGANSRTAEVWNFRYPSCWLTPGPDFYLNSLDSLFNRSAFSLLLLGATSSGGVNIRAAFVRAKGGNQIIKLALDLRVPSSDYKIVALDLHVSSTEYKAVALDLHNTSTDYKTVALDLHIPSTDYKTVALNENTK</sequence>
<comment type="caution">
    <text evidence="1">The sequence shown here is derived from an EMBL/GenBank/DDBJ whole genome shotgun (WGS) entry which is preliminary data.</text>
</comment>
<name>A0AAE1AYZ1_9GAST</name>
<dbReference type="Proteomes" id="UP001283361">
    <property type="component" value="Unassembled WGS sequence"/>
</dbReference>
<organism evidence="1 2">
    <name type="scientific">Elysia crispata</name>
    <name type="common">lettuce slug</name>
    <dbReference type="NCBI Taxonomy" id="231223"/>
    <lineage>
        <taxon>Eukaryota</taxon>
        <taxon>Metazoa</taxon>
        <taxon>Spiralia</taxon>
        <taxon>Lophotrochozoa</taxon>
        <taxon>Mollusca</taxon>
        <taxon>Gastropoda</taxon>
        <taxon>Heterobranchia</taxon>
        <taxon>Euthyneura</taxon>
        <taxon>Panpulmonata</taxon>
        <taxon>Sacoglossa</taxon>
        <taxon>Placobranchoidea</taxon>
        <taxon>Plakobranchidae</taxon>
        <taxon>Elysia</taxon>
    </lineage>
</organism>
<protein>
    <submittedName>
        <fullName evidence="1">Uncharacterized protein</fullName>
    </submittedName>
</protein>